<dbReference type="InterPro" id="IPR040911">
    <property type="entry name" value="Exostosin_GT47"/>
</dbReference>
<feature type="domain" description="Exostosin GT47" evidence="4">
    <location>
        <begin position="56"/>
        <end position="350"/>
    </location>
</feature>
<evidence type="ECO:0000313" key="5">
    <source>
        <dbReference type="EMBL" id="CAE0696074.1"/>
    </source>
</evidence>
<evidence type="ECO:0000256" key="1">
    <source>
        <dbReference type="ARBA" id="ARBA00010271"/>
    </source>
</evidence>
<dbReference type="PANTHER" id="PTHR11062:SF281">
    <property type="entry name" value="EXOSTOSIN-LIKE 2"/>
    <property type="match status" value="1"/>
</dbReference>
<evidence type="ECO:0000259" key="4">
    <source>
        <dbReference type="Pfam" id="PF03016"/>
    </source>
</evidence>
<sequence length="448" mass="50784">MRGLLLLLITNGARGQAAVWARGQRQLNRSHFEGAHATYAEQRQRIQAAVGNYSFYVYAGGAFDAITTALPQQRRHYKIAEELVEVWVHRALLNDKRRTTDPEAASLFFVPAYLSLSKNSDGQGHDERLSALIEELRSSKWFQRHRGADHVFGYSSINPGVARQLLFPKLHAGLEQSYFGVFEMNPAWVGGDRKEETLRRMVPAPYVVDASRLAGTSTQLHNHEISVFFAAHRRPNAAQWSGCDRSKALGLESVPRSSIHIKSHRRRLLDEDAFAHSMRVADFCLVMCGDTPTSRRIFDAIVADCIPLIVGTRLWGRCEAPCHEGWGWFVSGKEHPHLPFRDTYVDYTRFPRVDERLLYEDATKAYEDAVRDVTETEERDMWRYLNAIRDDVVYGYGSPFSSQKFGRAAANLMDGVMLRRLHQGLVPPALRPEDHSPLEGYAKVSPST</sequence>
<gene>
    <name evidence="5" type="ORF">PCAL00307_LOCUS11510</name>
</gene>
<dbReference type="AlphaFoldDB" id="A0A7S3ZW87"/>
<dbReference type="PANTHER" id="PTHR11062">
    <property type="entry name" value="EXOSTOSIN HEPARAN SULFATE GLYCOSYLTRANSFERASE -RELATED"/>
    <property type="match status" value="1"/>
</dbReference>
<evidence type="ECO:0000256" key="2">
    <source>
        <dbReference type="SAM" id="MobiDB-lite"/>
    </source>
</evidence>
<feature type="signal peptide" evidence="3">
    <location>
        <begin position="1"/>
        <end position="15"/>
    </location>
</feature>
<name>A0A7S3ZW87_9STRA</name>
<keyword evidence="3" id="KW-0732">Signal</keyword>
<evidence type="ECO:0000256" key="3">
    <source>
        <dbReference type="SAM" id="SignalP"/>
    </source>
</evidence>
<feature type="chain" id="PRO_5031377994" description="Exostosin GT47 domain-containing protein" evidence="3">
    <location>
        <begin position="16"/>
        <end position="448"/>
    </location>
</feature>
<reference evidence="5" key="1">
    <citation type="submission" date="2021-01" db="EMBL/GenBank/DDBJ databases">
        <authorList>
            <person name="Corre E."/>
            <person name="Pelletier E."/>
            <person name="Niang G."/>
            <person name="Scheremetjew M."/>
            <person name="Finn R."/>
            <person name="Kale V."/>
            <person name="Holt S."/>
            <person name="Cochrane G."/>
            <person name="Meng A."/>
            <person name="Brown T."/>
            <person name="Cohen L."/>
        </authorList>
    </citation>
    <scope>NUCLEOTIDE SEQUENCE</scope>
    <source>
        <strain evidence="5">CCMP1756</strain>
    </source>
</reference>
<organism evidence="5">
    <name type="scientific">Pelagomonas calceolata</name>
    <dbReference type="NCBI Taxonomy" id="35677"/>
    <lineage>
        <taxon>Eukaryota</taxon>
        <taxon>Sar</taxon>
        <taxon>Stramenopiles</taxon>
        <taxon>Ochrophyta</taxon>
        <taxon>Pelagophyceae</taxon>
        <taxon>Pelagomonadales</taxon>
        <taxon>Pelagomonadaceae</taxon>
        <taxon>Pelagomonas</taxon>
    </lineage>
</organism>
<comment type="similarity">
    <text evidence="1">Belongs to the glycosyltransferase 47 family.</text>
</comment>
<dbReference type="EMBL" id="HBIW01013406">
    <property type="protein sequence ID" value="CAE0696074.1"/>
    <property type="molecule type" value="Transcribed_RNA"/>
</dbReference>
<dbReference type="InterPro" id="IPR004263">
    <property type="entry name" value="Exostosin"/>
</dbReference>
<accession>A0A7S3ZW87</accession>
<dbReference type="Pfam" id="PF03016">
    <property type="entry name" value="Exostosin_GT47"/>
    <property type="match status" value="1"/>
</dbReference>
<dbReference type="GO" id="GO:0016757">
    <property type="term" value="F:glycosyltransferase activity"/>
    <property type="evidence" value="ECO:0007669"/>
    <property type="project" value="InterPro"/>
</dbReference>
<protein>
    <recommendedName>
        <fullName evidence="4">Exostosin GT47 domain-containing protein</fullName>
    </recommendedName>
</protein>
<feature type="region of interest" description="Disordered" evidence="2">
    <location>
        <begin position="428"/>
        <end position="448"/>
    </location>
</feature>
<proteinExistence type="inferred from homology"/>